<evidence type="ECO:0000313" key="3">
    <source>
        <dbReference type="EMBL" id="GAJ03143.1"/>
    </source>
</evidence>
<dbReference type="InterPro" id="IPR020904">
    <property type="entry name" value="Sc_DH/Rdtase_CS"/>
</dbReference>
<reference evidence="3" key="1">
    <citation type="journal article" date="2014" name="Front. Microbiol.">
        <title>High frequency of phylogenetically diverse reductive dehalogenase-homologous genes in deep subseafloor sedimentary metagenomes.</title>
        <authorList>
            <person name="Kawai M."/>
            <person name="Futagami T."/>
            <person name="Toyoda A."/>
            <person name="Takaki Y."/>
            <person name="Nishi S."/>
            <person name="Hori S."/>
            <person name="Arai W."/>
            <person name="Tsubouchi T."/>
            <person name="Morono Y."/>
            <person name="Uchiyama I."/>
            <person name="Ito T."/>
            <person name="Fujiyama A."/>
            <person name="Inagaki F."/>
            <person name="Takami H."/>
        </authorList>
    </citation>
    <scope>NUCLEOTIDE SEQUENCE</scope>
    <source>
        <strain evidence="3">Expedition CK06-06</strain>
    </source>
</reference>
<dbReference type="Pfam" id="PF13561">
    <property type="entry name" value="adh_short_C2"/>
    <property type="match status" value="1"/>
</dbReference>
<evidence type="ECO:0000256" key="1">
    <source>
        <dbReference type="ARBA" id="ARBA00006484"/>
    </source>
</evidence>
<dbReference type="InterPro" id="IPR002347">
    <property type="entry name" value="SDR_fam"/>
</dbReference>
<dbReference type="EMBL" id="BARW01031402">
    <property type="protein sequence ID" value="GAJ03143.1"/>
    <property type="molecule type" value="Genomic_DNA"/>
</dbReference>
<dbReference type="PRINTS" id="PR00080">
    <property type="entry name" value="SDRFAMILY"/>
</dbReference>
<organism evidence="3">
    <name type="scientific">marine sediment metagenome</name>
    <dbReference type="NCBI Taxonomy" id="412755"/>
    <lineage>
        <taxon>unclassified sequences</taxon>
        <taxon>metagenomes</taxon>
        <taxon>ecological metagenomes</taxon>
    </lineage>
</organism>
<accession>X1TCV3</accession>
<keyword evidence="2" id="KW-0560">Oxidoreductase</keyword>
<dbReference type="PRINTS" id="PR00081">
    <property type="entry name" value="GDHRDH"/>
</dbReference>
<dbReference type="PANTHER" id="PTHR42760">
    <property type="entry name" value="SHORT-CHAIN DEHYDROGENASES/REDUCTASES FAMILY MEMBER"/>
    <property type="match status" value="1"/>
</dbReference>
<dbReference type="SUPFAM" id="SSF51735">
    <property type="entry name" value="NAD(P)-binding Rossmann-fold domains"/>
    <property type="match status" value="1"/>
</dbReference>
<comment type="caution">
    <text evidence="3">The sequence shown here is derived from an EMBL/GenBank/DDBJ whole genome shotgun (WGS) entry which is preliminary data.</text>
</comment>
<comment type="similarity">
    <text evidence="1">Belongs to the short-chain dehydrogenases/reductases (SDR) family.</text>
</comment>
<sequence length="154" mass="16814">PIFEFSHDDWYDVMELNINIIFFLSQGIARVFEKQGTGGKIINICSVLSFQGGLYVPSYTASKSALLGLTRSMANELASKGINVNAIVPGYIVTRANKKLRDDAVRSHRISERIPAGRWGKPEDLGGMAIFLASSASDYCHGGAYPVDGGWLAW</sequence>
<proteinExistence type="inferred from homology"/>
<evidence type="ECO:0008006" key="4">
    <source>
        <dbReference type="Google" id="ProtNLM"/>
    </source>
</evidence>
<dbReference type="Gene3D" id="3.40.50.720">
    <property type="entry name" value="NAD(P)-binding Rossmann-like Domain"/>
    <property type="match status" value="1"/>
</dbReference>
<dbReference type="PANTHER" id="PTHR42760:SF5">
    <property type="entry name" value="2-DEHYDRO-3-DEOXY-D-GLUCONATE 5-DEHYDROGENASE"/>
    <property type="match status" value="1"/>
</dbReference>
<dbReference type="GO" id="GO:0016616">
    <property type="term" value="F:oxidoreductase activity, acting on the CH-OH group of donors, NAD or NADP as acceptor"/>
    <property type="evidence" value="ECO:0007669"/>
    <property type="project" value="TreeGrafter"/>
</dbReference>
<dbReference type="AlphaFoldDB" id="X1TCV3"/>
<evidence type="ECO:0000256" key="2">
    <source>
        <dbReference type="ARBA" id="ARBA00023002"/>
    </source>
</evidence>
<dbReference type="PROSITE" id="PS00061">
    <property type="entry name" value="ADH_SHORT"/>
    <property type="match status" value="1"/>
</dbReference>
<name>X1TCV3_9ZZZZ</name>
<gene>
    <name evidence="3" type="ORF">S12H4_49957</name>
</gene>
<dbReference type="InterPro" id="IPR036291">
    <property type="entry name" value="NAD(P)-bd_dom_sf"/>
</dbReference>
<feature type="non-terminal residue" evidence="3">
    <location>
        <position position="1"/>
    </location>
</feature>
<protein>
    <recommendedName>
        <fullName evidence="4">SDR family oxidoreductase</fullName>
    </recommendedName>
</protein>